<keyword evidence="3 8" id="KW-0813">Transport</keyword>
<evidence type="ECO:0000256" key="3">
    <source>
        <dbReference type="ARBA" id="ARBA00022448"/>
    </source>
</evidence>
<dbReference type="InterPro" id="IPR010065">
    <property type="entry name" value="AA_ABC_transptr_permease_3TM"/>
</dbReference>
<evidence type="ECO:0000256" key="1">
    <source>
        <dbReference type="ARBA" id="ARBA00004429"/>
    </source>
</evidence>
<dbReference type="PROSITE" id="PS50928">
    <property type="entry name" value="ABC_TM1"/>
    <property type="match status" value="1"/>
</dbReference>
<dbReference type="Gene3D" id="1.10.3720.10">
    <property type="entry name" value="MetI-like"/>
    <property type="match status" value="1"/>
</dbReference>
<sequence length="240" mass="26509">MFQIVQDYWPFLLWGEYPNGPIGGLVLTLGVAVTSLVITFPFAVLISLARTSGVRYLTVPTTVYVYVVRGLPLLTFLLWAYFMLPFLLPWRISPFWTLVGVIVCYQAAYLSEVVRGGIEALPPGQIEAARSLGMSWYVITRKIVLPQALYNVLPGIVNQFTVITKESALGSIIAVSEITFLAGRVNAFLLTEALSVYSLLAAVYFVLCFSLSMVVKALEHKIERGRGMSAERRDAADFAG</sequence>
<dbReference type="InterPro" id="IPR043429">
    <property type="entry name" value="ArtM/GltK/GlnP/TcyL/YhdX-like"/>
</dbReference>
<dbReference type="InterPro" id="IPR000515">
    <property type="entry name" value="MetI-like"/>
</dbReference>
<proteinExistence type="inferred from homology"/>
<evidence type="ECO:0000256" key="2">
    <source>
        <dbReference type="ARBA" id="ARBA00010072"/>
    </source>
</evidence>
<feature type="transmembrane region" description="Helical" evidence="8">
    <location>
        <begin position="22"/>
        <end position="49"/>
    </location>
</feature>
<dbReference type="AlphaFoldDB" id="A0A8E1WIL3"/>
<dbReference type="Pfam" id="PF00528">
    <property type="entry name" value="BPD_transp_1"/>
    <property type="match status" value="1"/>
</dbReference>
<comment type="similarity">
    <text evidence="2">Belongs to the binding-protein-dependent transport system permease family. HisMQ subfamily.</text>
</comment>
<evidence type="ECO:0000256" key="6">
    <source>
        <dbReference type="ARBA" id="ARBA00022989"/>
    </source>
</evidence>
<dbReference type="NCBIfam" id="TIGR01726">
    <property type="entry name" value="HEQRo_perm_3TM"/>
    <property type="match status" value="1"/>
</dbReference>
<evidence type="ECO:0000256" key="7">
    <source>
        <dbReference type="ARBA" id="ARBA00023136"/>
    </source>
</evidence>
<feature type="transmembrane region" description="Helical" evidence="8">
    <location>
        <begin position="61"/>
        <end position="82"/>
    </location>
</feature>
<evidence type="ECO:0000256" key="5">
    <source>
        <dbReference type="ARBA" id="ARBA00022692"/>
    </source>
</evidence>
<gene>
    <name evidence="10" type="ORF">HNQ96_005002</name>
</gene>
<evidence type="ECO:0000256" key="8">
    <source>
        <dbReference type="RuleBase" id="RU363032"/>
    </source>
</evidence>
<accession>A0A8E1WIL3</accession>
<dbReference type="PANTHER" id="PTHR30614">
    <property type="entry name" value="MEMBRANE COMPONENT OF AMINO ACID ABC TRANSPORTER"/>
    <property type="match status" value="1"/>
</dbReference>
<comment type="caution">
    <text evidence="10">The sequence shown here is derived from an EMBL/GenBank/DDBJ whole genome shotgun (WGS) entry which is preliminary data.</text>
</comment>
<dbReference type="SUPFAM" id="SSF161098">
    <property type="entry name" value="MetI-like"/>
    <property type="match status" value="1"/>
</dbReference>
<dbReference type="GO" id="GO:0006865">
    <property type="term" value="P:amino acid transport"/>
    <property type="evidence" value="ECO:0007669"/>
    <property type="project" value="TreeGrafter"/>
</dbReference>
<organism evidence="10 11">
    <name type="scientific">Aminobacter carboxidus</name>
    <dbReference type="NCBI Taxonomy" id="376165"/>
    <lineage>
        <taxon>Bacteria</taxon>
        <taxon>Pseudomonadati</taxon>
        <taxon>Pseudomonadota</taxon>
        <taxon>Alphaproteobacteria</taxon>
        <taxon>Hyphomicrobiales</taxon>
        <taxon>Phyllobacteriaceae</taxon>
        <taxon>Aminobacter</taxon>
    </lineage>
</organism>
<reference evidence="10 11" key="1">
    <citation type="submission" date="2020-08" db="EMBL/GenBank/DDBJ databases">
        <title>Genomic Encyclopedia of Type Strains, Phase IV (KMG-IV): sequencing the most valuable type-strain genomes for metagenomic binning, comparative biology and taxonomic classification.</title>
        <authorList>
            <person name="Goeker M."/>
        </authorList>
    </citation>
    <scope>NUCLEOTIDE SEQUENCE [LARGE SCALE GENOMIC DNA]</scope>
    <source>
        <strain evidence="10 11">DSM 17454</strain>
    </source>
</reference>
<protein>
    <submittedName>
        <fullName evidence="10">Polar amino acid transport system permease protein</fullName>
    </submittedName>
</protein>
<dbReference type="GO" id="GO:0043190">
    <property type="term" value="C:ATP-binding cassette (ABC) transporter complex"/>
    <property type="evidence" value="ECO:0007669"/>
    <property type="project" value="InterPro"/>
</dbReference>
<dbReference type="Proteomes" id="UP000532373">
    <property type="component" value="Unassembled WGS sequence"/>
</dbReference>
<dbReference type="CDD" id="cd06261">
    <property type="entry name" value="TM_PBP2"/>
    <property type="match status" value="1"/>
</dbReference>
<dbReference type="RefSeq" id="WP_184772207.1">
    <property type="nucleotide sequence ID" value="NZ_JACHGI010000014.1"/>
</dbReference>
<dbReference type="GO" id="GO:0022857">
    <property type="term" value="F:transmembrane transporter activity"/>
    <property type="evidence" value="ECO:0007669"/>
    <property type="project" value="InterPro"/>
</dbReference>
<keyword evidence="5 8" id="KW-0812">Transmembrane</keyword>
<keyword evidence="4" id="KW-1003">Cell membrane</keyword>
<evidence type="ECO:0000256" key="4">
    <source>
        <dbReference type="ARBA" id="ARBA00022475"/>
    </source>
</evidence>
<dbReference type="PANTHER" id="PTHR30614:SF21">
    <property type="entry name" value="AMINO ACID ABC TRANSPORTER PERMEASE"/>
    <property type="match status" value="1"/>
</dbReference>
<evidence type="ECO:0000259" key="9">
    <source>
        <dbReference type="PROSITE" id="PS50928"/>
    </source>
</evidence>
<keyword evidence="7 8" id="KW-0472">Membrane</keyword>
<evidence type="ECO:0000313" key="11">
    <source>
        <dbReference type="Proteomes" id="UP000532373"/>
    </source>
</evidence>
<dbReference type="InterPro" id="IPR035906">
    <property type="entry name" value="MetI-like_sf"/>
</dbReference>
<feature type="transmembrane region" description="Helical" evidence="8">
    <location>
        <begin position="196"/>
        <end position="218"/>
    </location>
</feature>
<feature type="domain" description="ABC transmembrane type-1" evidence="9">
    <location>
        <begin position="25"/>
        <end position="215"/>
    </location>
</feature>
<name>A0A8E1WIL3_9HYPH</name>
<comment type="subcellular location">
    <subcellularLocation>
        <location evidence="1">Cell inner membrane</location>
        <topology evidence="1">Multi-pass membrane protein</topology>
    </subcellularLocation>
    <subcellularLocation>
        <location evidence="8">Cell membrane</location>
        <topology evidence="8">Multi-pass membrane protein</topology>
    </subcellularLocation>
</comment>
<dbReference type="EMBL" id="JACHGI010000014">
    <property type="protein sequence ID" value="MBB6469113.1"/>
    <property type="molecule type" value="Genomic_DNA"/>
</dbReference>
<keyword evidence="6 8" id="KW-1133">Transmembrane helix</keyword>
<evidence type="ECO:0000313" key="10">
    <source>
        <dbReference type="EMBL" id="MBB6469113.1"/>
    </source>
</evidence>